<sequence length="89" mass="9447">MAGTQTLPLQIAQAPAAGDVLEVRTSGTRIGVYIHGVLKGGVDEFKIETSAPMAPAPGAFRCCQSWPRRCKAFEGTVEAPPVRRPLLCP</sequence>
<evidence type="ECO:0000313" key="2">
    <source>
        <dbReference type="EMBL" id="EAU68399.1"/>
    </source>
</evidence>
<dbReference type="RefSeq" id="WP_002611976.1">
    <property type="nucleotide sequence ID" value="NC_014623.1"/>
</dbReference>
<dbReference type="EMBL" id="AAMD01000017">
    <property type="protein sequence ID" value="EAU68399.1"/>
    <property type="molecule type" value="Genomic_DNA"/>
</dbReference>
<dbReference type="Proteomes" id="UP000032702">
    <property type="component" value="Unassembled WGS sequence"/>
</dbReference>
<dbReference type="STRING" id="378806.STAUR_8119"/>
<keyword evidence="3" id="KW-1185">Reference proteome</keyword>
<dbReference type="EMBL" id="CP002271">
    <property type="protein sequence ID" value="ADO75874.1"/>
    <property type="molecule type" value="Genomic_DNA"/>
</dbReference>
<dbReference type="HOGENOM" id="CLU_2453201_0_0_7"/>
<protein>
    <submittedName>
        <fullName evidence="2">Uncharacterized protein</fullName>
    </submittedName>
</protein>
<dbReference type="OrthoDB" id="5731828at2"/>
<reference evidence="1 3" key="2">
    <citation type="journal article" date="2011" name="Mol. Biol. Evol.">
        <title>Comparative genomic analysis of fruiting body formation in Myxococcales.</title>
        <authorList>
            <person name="Huntley S."/>
            <person name="Hamann N."/>
            <person name="Wegener-Feldbrugge S."/>
            <person name="Treuner-Lange A."/>
            <person name="Kube M."/>
            <person name="Reinhardt R."/>
            <person name="Klages S."/>
            <person name="Muller R."/>
            <person name="Ronning C.M."/>
            <person name="Nierman W.C."/>
            <person name="Sogaard-Andersen L."/>
        </authorList>
    </citation>
    <scope>NUCLEOTIDE SEQUENCE [LARGE SCALE GENOMIC DNA]</scope>
    <source>
        <strain evidence="1 3">DW4/3-1</strain>
    </source>
</reference>
<evidence type="ECO:0000313" key="1">
    <source>
        <dbReference type="EMBL" id="ADO75874.1"/>
    </source>
</evidence>
<reference evidence="2 4" key="1">
    <citation type="submission" date="2006-04" db="EMBL/GenBank/DDBJ databases">
        <authorList>
            <person name="Nierman W.C."/>
        </authorList>
    </citation>
    <scope>NUCLEOTIDE SEQUENCE [LARGE SCALE GENOMIC DNA]</scope>
    <source>
        <strain evidence="2 4">DW4/3-1</strain>
    </source>
</reference>
<dbReference type="Proteomes" id="UP000001351">
    <property type="component" value="Chromosome"/>
</dbReference>
<proteinExistence type="predicted"/>
<organism evidence="2 4">
    <name type="scientific">Stigmatella aurantiaca (strain DW4/3-1)</name>
    <dbReference type="NCBI Taxonomy" id="378806"/>
    <lineage>
        <taxon>Bacteria</taxon>
        <taxon>Pseudomonadati</taxon>
        <taxon>Myxococcota</taxon>
        <taxon>Myxococcia</taxon>
        <taxon>Myxococcales</taxon>
        <taxon>Cystobacterineae</taxon>
        <taxon>Archangiaceae</taxon>
        <taxon>Stigmatella</taxon>
    </lineage>
</organism>
<dbReference type="AlphaFoldDB" id="Q099Q9"/>
<evidence type="ECO:0000313" key="3">
    <source>
        <dbReference type="Proteomes" id="UP000001351"/>
    </source>
</evidence>
<accession>Q099Q9</accession>
<evidence type="ECO:0000313" key="4">
    <source>
        <dbReference type="Proteomes" id="UP000032702"/>
    </source>
</evidence>
<dbReference type="KEGG" id="sur:STAUR_8119"/>
<name>Q099Q9_STIAD</name>
<gene>
    <name evidence="1" type="ordered locus">STAUR_8119</name>
    <name evidence="2" type="ORF">STIAU_3288</name>
</gene>